<comment type="caution">
    <text evidence="2">The sequence shown here is derived from an EMBL/GenBank/DDBJ whole genome shotgun (WGS) entry which is preliminary data.</text>
</comment>
<organism evidence="2 3">
    <name type="scientific">Paenibacillus artemisiicola</name>
    <dbReference type="NCBI Taxonomy" id="1172618"/>
    <lineage>
        <taxon>Bacteria</taxon>
        <taxon>Bacillati</taxon>
        <taxon>Bacillota</taxon>
        <taxon>Bacilli</taxon>
        <taxon>Bacillales</taxon>
        <taxon>Paenibacillaceae</taxon>
        <taxon>Paenibacillus</taxon>
    </lineage>
</organism>
<name>A0ABS3WEK4_9BACL</name>
<evidence type="ECO:0000256" key="1">
    <source>
        <dbReference type="SAM" id="Phobius"/>
    </source>
</evidence>
<accession>A0ABS3WEK4</accession>
<protein>
    <recommendedName>
        <fullName evidence="4">MFS transporter</fullName>
    </recommendedName>
</protein>
<keyword evidence="1" id="KW-0812">Transmembrane</keyword>
<keyword evidence="1" id="KW-1133">Transmembrane helix</keyword>
<proteinExistence type="predicted"/>
<dbReference type="EMBL" id="JAGGDJ010000022">
    <property type="protein sequence ID" value="MBO7746764.1"/>
    <property type="molecule type" value="Genomic_DNA"/>
</dbReference>
<evidence type="ECO:0008006" key="4">
    <source>
        <dbReference type="Google" id="ProtNLM"/>
    </source>
</evidence>
<reference evidence="2 3" key="1">
    <citation type="submission" date="2021-03" db="EMBL/GenBank/DDBJ databases">
        <title>Paenibacillus artemisicola MWE-103 whole genome sequence.</title>
        <authorList>
            <person name="Ham Y.J."/>
        </authorList>
    </citation>
    <scope>NUCLEOTIDE SEQUENCE [LARGE SCALE GENOMIC DNA]</scope>
    <source>
        <strain evidence="2 3">MWE-103</strain>
    </source>
</reference>
<evidence type="ECO:0000313" key="2">
    <source>
        <dbReference type="EMBL" id="MBO7746764.1"/>
    </source>
</evidence>
<feature type="transmembrane region" description="Helical" evidence="1">
    <location>
        <begin position="6"/>
        <end position="25"/>
    </location>
</feature>
<dbReference type="Proteomes" id="UP000670947">
    <property type="component" value="Unassembled WGS sequence"/>
</dbReference>
<gene>
    <name evidence="2" type="ORF">I8J29_21340</name>
</gene>
<evidence type="ECO:0000313" key="3">
    <source>
        <dbReference type="Proteomes" id="UP000670947"/>
    </source>
</evidence>
<sequence>MTVGIVGFGFGLAYPVLLNNMAVVAMQRHRTLAIMLMTAFANISQLILLSSTMPFIVLSSKFHSRRLAPDRDNFGIPAYRLDNSLDIEREETSANLIFYIRDFRYSNHTIKES</sequence>
<keyword evidence="3" id="KW-1185">Reference proteome</keyword>
<dbReference type="RefSeq" id="WP_208849504.1">
    <property type="nucleotide sequence ID" value="NZ_JAGGDJ010000022.1"/>
</dbReference>
<keyword evidence="1" id="KW-0472">Membrane</keyword>
<feature type="transmembrane region" description="Helical" evidence="1">
    <location>
        <begin position="32"/>
        <end position="57"/>
    </location>
</feature>